<organism evidence="2 3">
    <name type="scientific">Salinisphaera orenii MK-B5</name>
    <dbReference type="NCBI Taxonomy" id="856730"/>
    <lineage>
        <taxon>Bacteria</taxon>
        <taxon>Pseudomonadati</taxon>
        <taxon>Pseudomonadota</taxon>
        <taxon>Gammaproteobacteria</taxon>
        <taxon>Salinisphaerales</taxon>
        <taxon>Salinisphaeraceae</taxon>
        <taxon>Salinisphaera</taxon>
    </lineage>
</organism>
<feature type="chain" id="PRO_5019094559" description="GerMN domain-containing protein" evidence="1">
    <location>
        <begin position="17"/>
        <end position="316"/>
    </location>
</feature>
<dbReference type="Proteomes" id="UP000283993">
    <property type="component" value="Unassembled WGS sequence"/>
</dbReference>
<keyword evidence="3" id="KW-1185">Reference proteome</keyword>
<feature type="signal peptide" evidence="1">
    <location>
        <begin position="1"/>
        <end position="16"/>
    </location>
</feature>
<reference evidence="2 3" key="1">
    <citation type="submission" date="2013-10" db="EMBL/GenBank/DDBJ databases">
        <title>Salinisphaera orenii MK-B5 Genome Sequencing.</title>
        <authorList>
            <person name="Lai Q."/>
            <person name="Li C."/>
            <person name="Shao Z."/>
        </authorList>
    </citation>
    <scope>NUCLEOTIDE SEQUENCE [LARGE SCALE GENOMIC DNA]</scope>
    <source>
        <strain evidence="2 3">MK-B5</strain>
    </source>
</reference>
<protein>
    <recommendedName>
        <fullName evidence="4">GerMN domain-containing protein</fullName>
    </recommendedName>
</protein>
<evidence type="ECO:0000313" key="2">
    <source>
        <dbReference type="EMBL" id="ROO24290.1"/>
    </source>
</evidence>
<evidence type="ECO:0008006" key="4">
    <source>
        <dbReference type="Google" id="ProtNLM"/>
    </source>
</evidence>
<comment type="caution">
    <text evidence="2">The sequence shown here is derived from an EMBL/GenBank/DDBJ whole genome shotgun (WGS) entry which is preliminary data.</text>
</comment>
<sequence length="316" mass="33949">MSALLFSGLLAGLATACVPQDGAPFTRGADRSDDAPAFARYRNTRFGFAVRYPADFRVTKRPANDDGVVLTGPEGARLRVYGAHAVRDRPMTARIRRARDRFAEVTQVTGRQDQAVLHGVAPDGTRRVVRIIRVRARVLTLVLDHPADTLAPAAVERIVASFGPVSGDPPTGRVVEVALLDYPAVGERYARTSDGARHGCDRVVRVRRNVRGGAGSPLAAALRELFAIEDFSVAGWQNFIARTNDTLRLEGVEMQGRTAVVHLTGRLSGLAGVCDRPRTGIQIRQTALAVPAVEAVVIRVDGERRGLRPGGAGPGR</sequence>
<dbReference type="AlphaFoldDB" id="A0A423PFD3"/>
<name>A0A423PFD3_9GAMM</name>
<gene>
    <name evidence="2" type="ORF">SAOR_16030</name>
</gene>
<evidence type="ECO:0000256" key="1">
    <source>
        <dbReference type="SAM" id="SignalP"/>
    </source>
</evidence>
<proteinExistence type="predicted"/>
<evidence type="ECO:0000313" key="3">
    <source>
        <dbReference type="Proteomes" id="UP000283993"/>
    </source>
</evidence>
<dbReference type="EMBL" id="AYKH01000043">
    <property type="protein sequence ID" value="ROO24290.1"/>
    <property type="molecule type" value="Genomic_DNA"/>
</dbReference>
<accession>A0A423PFD3</accession>
<keyword evidence="1" id="KW-0732">Signal</keyword>